<reference evidence="1 2" key="1">
    <citation type="submission" date="2015-06" db="EMBL/GenBank/DDBJ databases">
        <title>Draft genome assembly of filamentous brackish cyanobacterium Limnoraphis robusta strain CS-951.</title>
        <authorList>
            <person name="Willis A."/>
            <person name="Parks M."/>
            <person name="Burford M.A."/>
        </authorList>
    </citation>
    <scope>NUCLEOTIDE SEQUENCE [LARGE SCALE GENOMIC DNA]</scope>
    <source>
        <strain evidence="1 2">CS-951</strain>
    </source>
</reference>
<evidence type="ECO:0000313" key="1">
    <source>
        <dbReference type="EMBL" id="KKD34661.1"/>
    </source>
</evidence>
<dbReference type="InterPro" id="IPR032347">
    <property type="entry name" value="DUF4864"/>
</dbReference>
<proteinExistence type="predicted"/>
<accession>A0A0F5Y6V5</accession>
<evidence type="ECO:0000313" key="2">
    <source>
        <dbReference type="Proteomes" id="UP000033607"/>
    </source>
</evidence>
<dbReference type="OrthoDB" id="9130422at2"/>
<evidence type="ECO:0008006" key="3">
    <source>
        <dbReference type="Google" id="ProtNLM"/>
    </source>
</evidence>
<dbReference type="Proteomes" id="UP000033607">
    <property type="component" value="Unassembled WGS sequence"/>
</dbReference>
<dbReference type="RefSeq" id="WP_046282224.1">
    <property type="nucleotide sequence ID" value="NZ_LATL02000185.1"/>
</dbReference>
<dbReference type="EMBL" id="LATL02000185">
    <property type="protein sequence ID" value="KKD34661.1"/>
    <property type="molecule type" value="Genomic_DNA"/>
</dbReference>
<comment type="caution">
    <text evidence="1">The sequence shown here is derived from an EMBL/GenBank/DDBJ whole genome shotgun (WGS) entry which is preliminary data.</text>
</comment>
<dbReference type="SUPFAM" id="SSF54427">
    <property type="entry name" value="NTF2-like"/>
    <property type="match status" value="1"/>
</dbReference>
<dbReference type="Pfam" id="PF16156">
    <property type="entry name" value="DUF4864"/>
    <property type="match status" value="1"/>
</dbReference>
<dbReference type="InterPro" id="IPR032710">
    <property type="entry name" value="NTF2-like_dom_sf"/>
</dbReference>
<dbReference type="AlphaFoldDB" id="A0A0F5Y6V5"/>
<protein>
    <recommendedName>
        <fullName evidence="3">DUF4864 domain-containing protein</fullName>
    </recommendedName>
</protein>
<gene>
    <name evidence="1" type="ORF">WN50_29675</name>
</gene>
<name>A0A0F5Y6V5_9CYAN</name>
<sequence length="120" mass="13669">MQITDRDRTEIRSVIERQIQAFQRDDAVSVFSFASPEIQAKFGTPEQFIQMVKIGYPAVYRPRSVIFEDAVVVQGVPTQPVLFLSPNGKPVKAIYLMKLDEKGSWRIDGCYLVSVENKLM</sequence>
<organism evidence="1 2">
    <name type="scientific">Limnoraphis robusta CS-951</name>
    <dbReference type="NCBI Taxonomy" id="1637645"/>
    <lineage>
        <taxon>Bacteria</taxon>
        <taxon>Bacillati</taxon>
        <taxon>Cyanobacteriota</taxon>
        <taxon>Cyanophyceae</taxon>
        <taxon>Oscillatoriophycideae</taxon>
        <taxon>Oscillatoriales</taxon>
        <taxon>Sirenicapillariaceae</taxon>
        <taxon>Limnoraphis</taxon>
    </lineage>
</organism>